<accession>A0A0F9DAE6</accession>
<dbReference type="GO" id="GO:0042026">
    <property type="term" value="P:protein refolding"/>
    <property type="evidence" value="ECO:0007669"/>
    <property type="project" value="TreeGrafter"/>
</dbReference>
<evidence type="ECO:0000256" key="1">
    <source>
        <dbReference type="SAM" id="MobiDB-lite"/>
    </source>
</evidence>
<dbReference type="GO" id="GO:0051082">
    <property type="term" value="F:unfolded protein binding"/>
    <property type="evidence" value="ECO:0007669"/>
    <property type="project" value="InterPro"/>
</dbReference>
<organism evidence="3">
    <name type="scientific">marine sediment metagenome</name>
    <dbReference type="NCBI Taxonomy" id="412755"/>
    <lineage>
        <taxon>unclassified sequences</taxon>
        <taxon>metagenomes</taxon>
        <taxon>ecological metagenomes</taxon>
    </lineage>
</organism>
<dbReference type="Gene3D" id="2.60.260.20">
    <property type="entry name" value="Urease metallochaperone UreE, N-terminal domain"/>
    <property type="match status" value="2"/>
</dbReference>
<dbReference type="PANTHER" id="PTHR43096">
    <property type="entry name" value="DNAJ HOMOLOG 1, MITOCHONDRIAL-RELATED"/>
    <property type="match status" value="1"/>
</dbReference>
<dbReference type="GO" id="GO:0005737">
    <property type="term" value="C:cytoplasm"/>
    <property type="evidence" value="ECO:0007669"/>
    <property type="project" value="TreeGrafter"/>
</dbReference>
<dbReference type="PANTHER" id="PTHR43096:SF10">
    <property type="entry name" value="CHAPERONE PROTEIN DNAJ A6, CHLOROPLASTIC"/>
    <property type="match status" value="1"/>
</dbReference>
<dbReference type="EMBL" id="LAZR01029746">
    <property type="protein sequence ID" value="KKL58658.1"/>
    <property type="molecule type" value="Genomic_DNA"/>
</dbReference>
<evidence type="ECO:0000313" key="3">
    <source>
        <dbReference type="EMBL" id="KKL58658.1"/>
    </source>
</evidence>
<dbReference type="Pfam" id="PF01556">
    <property type="entry name" value="DnaJ_C"/>
    <property type="match status" value="1"/>
</dbReference>
<dbReference type="CDD" id="cd10747">
    <property type="entry name" value="DnaJ_C"/>
    <property type="match status" value="1"/>
</dbReference>
<feature type="region of interest" description="Disordered" evidence="1">
    <location>
        <begin position="75"/>
        <end position="105"/>
    </location>
</feature>
<reference evidence="3" key="1">
    <citation type="journal article" date="2015" name="Nature">
        <title>Complex archaea that bridge the gap between prokaryotes and eukaryotes.</title>
        <authorList>
            <person name="Spang A."/>
            <person name="Saw J.H."/>
            <person name="Jorgensen S.L."/>
            <person name="Zaremba-Niedzwiedzka K."/>
            <person name="Martijn J."/>
            <person name="Lind A.E."/>
            <person name="van Eijk R."/>
            <person name="Schleper C."/>
            <person name="Guy L."/>
            <person name="Ettema T.J."/>
        </authorList>
    </citation>
    <scope>NUCLEOTIDE SEQUENCE</scope>
</reference>
<dbReference type="InterPro" id="IPR008971">
    <property type="entry name" value="HSP40/DnaJ_pept-bd"/>
</dbReference>
<dbReference type="InterPro" id="IPR002939">
    <property type="entry name" value="DnaJ_C"/>
</dbReference>
<feature type="domain" description="Chaperone DnaJ C-terminal" evidence="2">
    <location>
        <begin position="3"/>
        <end position="105"/>
    </location>
</feature>
<sequence length="105" mass="11358">MITGKKLRLAGKGDPSPYGGPPGDLFIQSKVVASPPFSANKYDLTMKREIKLSEAILGTTLSIPTIEKKEINLTIPPGTKHKTKMRLPGMGLPHMKAKGKGDLYI</sequence>
<comment type="caution">
    <text evidence="3">The sequence shown here is derived from an EMBL/GenBank/DDBJ whole genome shotgun (WGS) entry which is preliminary data.</text>
</comment>
<dbReference type="AlphaFoldDB" id="A0A0F9DAE6"/>
<feature type="region of interest" description="Disordered" evidence="1">
    <location>
        <begin position="1"/>
        <end position="21"/>
    </location>
</feature>
<protein>
    <recommendedName>
        <fullName evidence="2">Chaperone DnaJ C-terminal domain-containing protein</fullName>
    </recommendedName>
</protein>
<gene>
    <name evidence="3" type="ORF">LCGC14_2223150</name>
</gene>
<proteinExistence type="predicted"/>
<dbReference type="SUPFAM" id="SSF49493">
    <property type="entry name" value="HSP40/DnaJ peptide-binding domain"/>
    <property type="match status" value="2"/>
</dbReference>
<feature type="non-terminal residue" evidence="3">
    <location>
        <position position="105"/>
    </location>
</feature>
<evidence type="ECO:0000259" key="2">
    <source>
        <dbReference type="Pfam" id="PF01556"/>
    </source>
</evidence>
<name>A0A0F9DAE6_9ZZZZ</name>